<accession>A0A4Z2F7Q4</accession>
<protein>
    <submittedName>
        <fullName evidence="1">Uncharacterized protein</fullName>
    </submittedName>
</protein>
<evidence type="ECO:0000313" key="1">
    <source>
        <dbReference type="EMBL" id="TNN37229.1"/>
    </source>
</evidence>
<keyword evidence="2" id="KW-1185">Reference proteome</keyword>
<dbReference type="EMBL" id="SRLO01001517">
    <property type="protein sequence ID" value="TNN37229.1"/>
    <property type="molecule type" value="Genomic_DNA"/>
</dbReference>
<evidence type="ECO:0000313" key="2">
    <source>
        <dbReference type="Proteomes" id="UP000314294"/>
    </source>
</evidence>
<dbReference type="AlphaFoldDB" id="A0A4Z2F7Q4"/>
<dbReference type="Proteomes" id="UP000314294">
    <property type="component" value="Unassembled WGS sequence"/>
</dbReference>
<sequence>MNFPGISWLQQRLQKIWPHRRQWWRRRKVGGDNHGVERPRGVSRGLKWVRWEGLVGDETGGSALHSVEEDDDDLSSEAMTPLVLLGMQRQTS</sequence>
<gene>
    <name evidence="1" type="ORF">EYF80_052616</name>
</gene>
<organism evidence="1 2">
    <name type="scientific">Liparis tanakae</name>
    <name type="common">Tanaka's snailfish</name>
    <dbReference type="NCBI Taxonomy" id="230148"/>
    <lineage>
        <taxon>Eukaryota</taxon>
        <taxon>Metazoa</taxon>
        <taxon>Chordata</taxon>
        <taxon>Craniata</taxon>
        <taxon>Vertebrata</taxon>
        <taxon>Euteleostomi</taxon>
        <taxon>Actinopterygii</taxon>
        <taxon>Neopterygii</taxon>
        <taxon>Teleostei</taxon>
        <taxon>Neoteleostei</taxon>
        <taxon>Acanthomorphata</taxon>
        <taxon>Eupercaria</taxon>
        <taxon>Perciformes</taxon>
        <taxon>Cottioidei</taxon>
        <taxon>Cottales</taxon>
        <taxon>Liparidae</taxon>
        <taxon>Liparis</taxon>
    </lineage>
</organism>
<name>A0A4Z2F7Q4_9TELE</name>
<comment type="caution">
    <text evidence="1">The sequence shown here is derived from an EMBL/GenBank/DDBJ whole genome shotgun (WGS) entry which is preliminary data.</text>
</comment>
<proteinExistence type="predicted"/>
<reference evidence="1 2" key="1">
    <citation type="submission" date="2019-03" db="EMBL/GenBank/DDBJ databases">
        <title>First draft genome of Liparis tanakae, snailfish: a comprehensive survey of snailfish specific genes.</title>
        <authorList>
            <person name="Kim W."/>
            <person name="Song I."/>
            <person name="Jeong J.-H."/>
            <person name="Kim D."/>
            <person name="Kim S."/>
            <person name="Ryu S."/>
            <person name="Song J.Y."/>
            <person name="Lee S.K."/>
        </authorList>
    </citation>
    <scope>NUCLEOTIDE SEQUENCE [LARGE SCALE GENOMIC DNA]</scope>
    <source>
        <tissue evidence="1">Muscle</tissue>
    </source>
</reference>